<feature type="active site" description="Proton acceptor" evidence="9">
    <location>
        <position position="87"/>
    </location>
</feature>
<keyword evidence="5 9" id="KW-0067">ATP-binding</keyword>
<evidence type="ECO:0000313" key="10">
    <source>
        <dbReference type="EMBL" id="ABV37935.1"/>
    </source>
</evidence>
<evidence type="ECO:0000256" key="4">
    <source>
        <dbReference type="ARBA" id="ARBA00022777"/>
    </source>
</evidence>
<evidence type="ECO:0000256" key="6">
    <source>
        <dbReference type="ARBA" id="ARBA00022857"/>
    </source>
</evidence>
<dbReference type="Pfam" id="PF01513">
    <property type="entry name" value="NAD_kinase"/>
    <property type="match status" value="1"/>
</dbReference>
<keyword evidence="2 9" id="KW-0808">Transferase</keyword>
<dbReference type="AlphaFoldDB" id="A8FYL2"/>
<dbReference type="GO" id="GO:0005737">
    <property type="term" value="C:cytoplasm"/>
    <property type="evidence" value="ECO:0007669"/>
    <property type="project" value="UniProtKB-SubCell"/>
</dbReference>
<name>A8FYL2_SHESH</name>
<evidence type="ECO:0000256" key="8">
    <source>
        <dbReference type="ARBA" id="ARBA00047925"/>
    </source>
</evidence>
<dbReference type="GO" id="GO:0006741">
    <property type="term" value="P:NADP+ biosynthetic process"/>
    <property type="evidence" value="ECO:0007669"/>
    <property type="project" value="UniProtKB-UniRule"/>
</dbReference>
<dbReference type="NCBIfam" id="NF002893">
    <property type="entry name" value="PRK03378.1"/>
    <property type="match status" value="1"/>
</dbReference>
<comment type="caution">
    <text evidence="9">Lacks conserved residue(s) required for the propagation of feature annotation.</text>
</comment>
<comment type="function">
    <text evidence="9">Involved in the regulation of the intracellular balance of NAD and NADP, and is a key enzyme in the biosynthesis of NADP. Catalyzes specifically the phosphorylation on 2'-hydroxyl of the adenosine moiety of NAD to yield NADP.</text>
</comment>
<comment type="cofactor">
    <cofactor evidence="9">
        <name>a divalent metal cation</name>
        <dbReference type="ChEBI" id="CHEBI:60240"/>
    </cofactor>
</comment>
<dbReference type="Proteomes" id="UP000002015">
    <property type="component" value="Chromosome"/>
</dbReference>
<dbReference type="GO" id="GO:0051287">
    <property type="term" value="F:NAD binding"/>
    <property type="evidence" value="ECO:0007669"/>
    <property type="project" value="UniProtKB-ARBA"/>
</dbReference>
<dbReference type="HAMAP" id="MF_00361">
    <property type="entry name" value="NAD_kinase"/>
    <property type="match status" value="1"/>
</dbReference>
<keyword evidence="7 9" id="KW-0520">NAD</keyword>
<dbReference type="GO" id="GO:0019674">
    <property type="term" value="P:NAD+ metabolic process"/>
    <property type="evidence" value="ECO:0007669"/>
    <property type="project" value="InterPro"/>
</dbReference>
<dbReference type="GO" id="GO:0046872">
    <property type="term" value="F:metal ion binding"/>
    <property type="evidence" value="ECO:0007669"/>
    <property type="project" value="UniProtKB-UniRule"/>
</dbReference>
<comment type="catalytic activity">
    <reaction evidence="8 9">
        <text>NAD(+) + ATP = ADP + NADP(+) + H(+)</text>
        <dbReference type="Rhea" id="RHEA:18629"/>
        <dbReference type="ChEBI" id="CHEBI:15378"/>
        <dbReference type="ChEBI" id="CHEBI:30616"/>
        <dbReference type="ChEBI" id="CHEBI:57540"/>
        <dbReference type="ChEBI" id="CHEBI:58349"/>
        <dbReference type="ChEBI" id="CHEBI:456216"/>
        <dbReference type="EC" id="2.7.1.23"/>
    </reaction>
</comment>
<dbReference type="NCBIfam" id="NF002306">
    <property type="entry name" value="PRK01231.1"/>
    <property type="match status" value="1"/>
</dbReference>
<sequence>MGITFKVSSPSTKINMPKTFQSIGLIGKPNHHGTNLTLKRLHHWLTMQGFDILVEERVAADIGPQAVSVDLLEIGDRCDLAIVVGGDGNMLGAARVLARFDIGVIGVNRGNLGFLTDLPPDSFEAELGKVLDGQFETEHRFLLEAEVHRHGHMKASNTAVNEAVLHPGKVAHMIEFEVYIDDDFMYSQRADGMIVSTPTGSTAYSLSAGGAILTPNLEALILVPMFPHTLSCRPIVVDACSTIKLVVSPDNGDNLEVSCDGHVTLAVLPGDEIIIKRSHERLRLIHPKGHNYFHVLRSKLGWGSKLF</sequence>
<dbReference type="STRING" id="425104.Ssed_3331"/>
<comment type="similarity">
    <text evidence="9">Belongs to the NAD kinase family.</text>
</comment>
<dbReference type="SUPFAM" id="SSF111331">
    <property type="entry name" value="NAD kinase/diacylglycerol kinase-like"/>
    <property type="match status" value="1"/>
</dbReference>
<feature type="binding site" evidence="9">
    <location>
        <begin position="161"/>
        <end position="162"/>
    </location>
    <ligand>
        <name>NAD(+)</name>
        <dbReference type="ChEBI" id="CHEBI:57540"/>
    </ligand>
</feature>
<comment type="subcellular location">
    <subcellularLocation>
        <location evidence="9">Cytoplasm</location>
    </subcellularLocation>
</comment>
<dbReference type="InterPro" id="IPR002504">
    <property type="entry name" value="NADK"/>
</dbReference>
<keyword evidence="11" id="KW-1185">Reference proteome</keyword>
<evidence type="ECO:0000256" key="9">
    <source>
        <dbReference type="HAMAP-Rule" id="MF_00361"/>
    </source>
</evidence>
<feature type="binding site" evidence="9">
    <location>
        <begin position="202"/>
        <end position="207"/>
    </location>
    <ligand>
        <name>NAD(+)</name>
        <dbReference type="ChEBI" id="CHEBI:57540"/>
    </ligand>
</feature>
<dbReference type="Pfam" id="PF20143">
    <property type="entry name" value="NAD_kinase_C"/>
    <property type="match status" value="1"/>
</dbReference>
<dbReference type="Gene3D" id="2.60.200.30">
    <property type="entry name" value="Probable inorganic polyphosphate/atp-NAD kinase, domain 2"/>
    <property type="match status" value="1"/>
</dbReference>
<keyword evidence="1 9" id="KW-0963">Cytoplasm</keyword>
<feature type="binding site" evidence="9">
    <location>
        <position position="172"/>
    </location>
    <ligand>
        <name>NAD(+)</name>
        <dbReference type="ChEBI" id="CHEBI:57540"/>
    </ligand>
</feature>
<organism evidence="10 11">
    <name type="scientific">Shewanella sediminis (strain HAW-EB3)</name>
    <dbReference type="NCBI Taxonomy" id="425104"/>
    <lineage>
        <taxon>Bacteria</taxon>
        <taxon>Pseudomonadati</taxon>
        <taxon>Pseudomonadota</taxon>
        <taxon>Gammaproteobacteria</taxon>
        <taxon>Alteromonadales</taxon>
        <taxon>Shewanellaceae</taxon>
        <taxon>Shewanella</taxon>
    </lineage>
</organism>
<keyword evidence="6 9" id="KW-0521">NADP</keyword>
<dbReference type="HOGENOM" id="CLU_008831_0_1_6"/>
<accession>A8FYL2</accession>
<dbReference type="GO" id="GO:0005524">
    <property type="term" value="F:ATP binding"/>
    <property type="evidence" value="ECO:0007669"/>
    <property type="project" value="UniProtKB-KW"/>
</dbReference>
<dbReference type="GO" id="GO:0003951">
    <property type="term" value="F:NAD+ kinase activity"/>
    <property type="evidence" value="ECO:0007669"/>
    <property type="project" value="UniProtKB-UniRule"/>
</dbReference>
<feature type="binding site" evidence="9">
    <location>
        <begin position="87"/>
        <end position="88"/>
    </location>
    <ligand>
        <name>NAD(+)</name>
        <dbReference type="ChEBI" id="CHEBI:57540"/>
    </ligand>
</feature>
<feature type="binding site" evidence="9">
    <location>
        <position position="191"/>
    </location>
    <ligand>
        <name>NAD(+)</name>
        <dbReference type="ChEBI" id="CHEBI:57540"/>
    </ligand>
</feature>
<dbReference type="PANTHER" id="PTHR20275:SF0">
    <property type="entry name" value="NAD KINASE"/>
    <property type="match status" value="1"/>
</dbReference>
<evidence type="ECO:0000256" key="1">
    <source>
        <dbReference type="ARBA" id="ARBA00022490"/>
    </source>
</evidence>
<evidence type="ECO:0000313" key="11">
    <source>
        <dbReference type="Proteomes" id="UP000002015"/>
    </source>
</evidence>
<dbReference type="InterPro" id="IPR017437">
    <property type="entry name" value="ATP-NAD_kinase_PpnK-typ_C"/>
</dbReference>
<dbReference type="PANTHER" id="PTHR20275">
    <property type="entry name" value="NAD KINASE"/>
    <property type="match status" value="1"/>
</dbReference>
<dbReference type="EC" id="2.7.1.23" evidence="9"/>
<feature type="binding site" evidence="9">
    <location>
        <position position="189"/>
    </location>
    <ligand>
        <name>NAD(+)</name>
        <dbReference type="ChEBI" id="CHEBI:57540"/>
    </ligand>
</feature>
<keyword evidence="3 9" id="KW-0547">Nucleotide-binding</keyword>
<dbReference type="FunFam" id="2.60.200.30:FF:000001">
    <property type="entry name" value="NAD kinase"/>
    <property type="match status" value="1"/>
</dbReference>
<evidence type="ECO:0000256" key="3">
    <source>
        <dbReference type="ARBA" id="ARBA00022741"/>
    </source>
</evidence>
<evidence type="ECO:0000256" key="2">
    <source>
        <dbReference type="ARBA" id="ARBA00022679"/>
    </source>
</evidence>
<dbReference type="InterPro" id="IPR016064">
    <property type="entry name" value="NAD/diacylglycerol_kinase_sf"/>
</dbReference>
<dbReference type="InterPro" id="IPR017438">
    <property type="entry name" value="ATP-NAD_kinase_N"/>
</dbReference>
<evidence type="ECO:0000256" key="7">
    <source>
        <dbReference type="ARBA" id="ARBA00023027"/>
    </source>
</evidence>
<dbReference type="KEGG" id="sse:Ssed_3331"/>
<proteinExistence type="inferred from homology"/>
<dbReference type="eggNOG" id="COG0061">
    <property type="taxonomic scope" value="Bacteria"/>
</dbReference>
<protein>
    <recommendedName>
        <fullName evidence="9">NAD kinase</fullName>
        <ecNumber evidence="9">2.7.1.23</ecNumber>
    </recommendedName>
    <alternativeName>
        <fullName evidence="9">ATP-dependent NAD kinase</fullName>
    </alternativeName>
</protein>
<reference evidence="10 11" key="1">
    <citation type="submission" date="2007-08" db="EMBL/GenBank/DDBJ databases">
        <title>Complete sequence of Shewanella sediminis HAW-EB3.</title>
        <authorList>
            <consortium name="US DOE Joint Genome Institute"/>
            <person name="Copeland A."/>
            <person name="Lucas S."/>
            <person name="Lapidus A."/>
            <person name="Barry K."/>
            <person name="Glavina del Rio T."/>
            <person name="Dalin E."/>
            <person name="Tice H."/>
            <person name="Pitluck S."/>
            <person name="Chertkov O."/>
            <person name="Brettin T."/>
            <person name="Bruce D."/>
            <person name="Detter J.C."/>
            <person name="Han C."/>
            <person name="Schmutz J."/>
            <person name="Larimer F."/>
            <person name="Land M."/>
            <person name="Hauser L."/>
            <person name="Kyrpides N."/>
            <person name="Kim E."/>
            <person name="Zhao J.-S."/>
            <person name="Richardson P."/>
        </authorList>
    </citation>
    <scope>NUCLEOTIDE SEQUENCE [LARGE SCALE GENOMIC DNA]</scope>
    <source>
        <strain evidence="10 11">HAW-EB3</strain>
    </source>
</reference>
<dbReference type="EMBL" id="CP000821">
    <property type="protein sequence ID" value="ABV37935.1"/>
    <property type="molecule type" value="Genomic_DNA"/>
</dbReference>
<dbReference type="Gene3D" id="3.40.50.10330">
    <property type="entry name" value="Probable inorganic polyphosphate/atp-NAD kinase, domain 1"/>
    <property type="match status" value="1"/>
</dbReference>
<keyword evidence="4 9" id="KW-0418">Kinase</keyword>
<evidence type="ECO:0000256" key="5">
    <source>
        <dbReference type="ARBA" id="ARBA00022840"/>
    </source>
</evidence>
<gene>
    <name evidence="9" type="primary">nadK</name>
    <name evidence="10" type="ordered locus">Ssed_3331</name>
</gene>